<dbReference type="InterPro" id="IPR036388">
    <property type="entry name" value="WH-like_DNA-bd_sf"/>
</dbReference>
<accession>A0ABW4JGS4</accession>
<gene>
    <name evidence="4" type="ORF">ACFSB2_09260</name>
</gene>
<dbReference type="Gene3D" id="2.40.50.140">
    <property type="entry name" value="Nucleic acid-binding proteins"/>
    <property type="match status" value="1"/>
</dbReference>
<evidence type="ECO:0000256" key="1">
    <source>
        <dbReference type="ARBA" id="ARBA00023015"/>
    </source>
</evidence>
<keyword evidence="4" id="KW-0396">Initiation factor</keyword>
<dbReference type="SUPFAM" id="SSF46894">
    <property type="entry name" value="C-terminal effector domain of the bipartite response regulators"/>
    <property type="match status" value="1"/>
</dbReference>
<feature type="domain" description="Sporulation initiation factor Spo0A C-terminal" evidence="3">
    <location>
        <begin position="121"/>
        <end position="219"/>
    </location>
</feature>
<reference evidence="5" key="1">
    <citation type="journal article" date="2019" name="Int. J. Syst. Evol. Microbiol.">
        <title>The Global Catalogue of Microorganisms (GCM) 10K type strain sequencing project: providing services to taxonomists for standard genome sequencing and annotation.</title>
        <authorList>
            <consortium name="The Broad Institute Genomics Platform"/>
            <consortium name="The Broad Institute Genome Sequencing Center for Infectious Disease"/>
            <person name="Wu L."/>
            <person name="Ma J."/>
        </authorList>
    </citation>
    <scope>NUCLEOTIDE SEQUENCE [LARGE SCALE GENOMIC DNA]</scope>
    <source>
        <strain evidence="5">CGMCC 1.12286</strain>
    </source>
</reference>
<dbReference type="Gene3D" id="1.10.10.10">
    <property type="entry name" value="Winged helix-like DNA-binding domain superfamily/Winged helix DNA-binding domain"/>
    <property type="match status" value="1"/>
</dbReference>
<keyword evidence="2" id="KW-0804">Transcription</keyword>
<dbReference type="EMBL" id="JBHUCX010000023">
    <property type="protein sequence ID" value="MFD1674886.1"/>
    <property type="molecule type" value="Genomic_DNA"/>
</dbReference>
<dbReference type="InterPro" id="IPR016032">
    <property type="entry name" value="Sig_transdc_resp-reg_C-effctor"/>
</dbReference>
<dbReference type="InterPro" id="IPR014879">
    <property type="entry name" value="Spo0A_C"/>
</dbReference>
<evidence type="ECO:0000313" key="5">
    <source>
        <dbReference type="Proteomes" id="UP001597079"/>
    </source>
</evidence>
<sequence length="229" mass="26248">MNGRGKWFDHTTGIGTIAALDGHDYTFKMEDVHSGGMIEEGDYVQFVPIADDIYRANHIRVIAKADELPTNLDLSDRGALESLRDFLILYLADANVPPQQKQKATRRIKEQWTQSVLSSEIRDIIHQIGIPVHIKGYFYISDAVRWQHDEVSVDTKEMYKALATKYKTTPSRVQRAVRHAVITGWGRGSKKDIQRIFGYDKDLLIGPPSNEEFITQILRYVREQKSQTE</sequence>
<organism evidence="4 5">
    <name type="scientific">Alicyclobacillus fodiniaquatilis</name>
    <dbReference type="NCBI Taxonomy" id="1661150"/>
    <lineage>
        <taxon>Bacteria</taxon>
        <taxon>Bacillati</taxon>
        <taxon>Bacillota</taxon>
        <taxon>Bacilli</taxon>
        <taxon>Bacillales</taxon>
        <taxon>Alicyclobacillaceae</taxon>
        <taxon>Alicyclobacillus</taxon>
    </lineage>
</organism>
<comment type="caution">
    <text evidence="4">The sequence shown here is derived from an EMBL/GenBank/DDBJ whole genome shotgun (WGS) entry which is preliminary data.</text>
</comment>
<evidence type="ECO:0000313" key="4">
    <source>
        <dbReference type="EMBL" id="MFD1674886.1"/>
    </source>
</evidence>
<dbReference type="InterPro" id="IPR012340">
    <property type="entry name" value="NA-bd_OB-fold"/>
</dbReference>
<dbReference type="GO" id="GO:0003743">
    <property type="term" value="F:translation initiation factor activity"/>
    <property type="evidence" value="ECO:0007669"/>
    <property type="project" value="UniProtKB-KW"/>
</dbReference>
<dbReference type="Proteomes" id="UP001597079">
    <property type="component" value="Unassembled WGS sequence"/>
</dbReference>
<keyword evidence="1" id="KW-0805">Transcription regulation</keyword>
<evidence type="ECO:0000256" key="2">
    <source>
        <dbReference type="ARBA" id="ARBA00023163"/>
    </source>
</evidence>
<keyword evidence="5" id="KW-1185">Reference proteome</keyword>
<protein>
    <submittedName>
        <fullName evidence="4">Sporulation initiation factor Spo0A C-terminal domain-containing protein</fullName>
    </submittedName>
</protein>
<dbReference type="Pfam" id="PF08769">
    <property type="entry name" value="Spo0A_C"/>
    <property type="match status" value="1"/>
</dbReference>
<name>A0ABW4JGS4_9BACL</name>
<keyword evidence="4" id="KW-0648">Protein biosynthesis</keyword>
<evidence type="ECO:0000259" key="3">
    <source>
        <dbReference type="Pfam" id="PF08769"/>
    </source>
</evidence>
<proteinExistence type="predicted"/>
<dbReference type="RefSeq" id="WP_377942760.1">
    <property type="nucleotide sequence ID" value="NZ_JBHUCX010000023.1"/>
</dbReference>